<dbReference type="Pfam" id="PF09684">
    <property type="entry name" value="Tail_P2_I"/>
    <property type="match status" value="1"/>
</dbReference>
<accession>A0ABZ3D293</accession>
<keyword evidence="2" id="KW-1185">Reference proteome</keyword>
<dbReference type="Proteomes" id="UP001449795">
    <property type="component" value="Chromosome"/>
</dbReference>
<organism evidence="1 2">
    <name type="scientific">Nguyenibacter vanlangensis</name>
    <dbReference type="NCBI Taxonomy" id="1216886"/>
    <lineage>
        <taxon>Bacteria</taxon>
        <taxon>Pseudomonadati</taxon>
        <taxon>Pseudomonadota</taxon>
        <taxon>Alphaproteobacteria</taxon>
        <taxon>Acetobacterales</taxon>
        <taxon>Acetobacteraceae</taxon>
        <taxon>Nguyenibacter</taxon>
    </lineage>
</organism>
<dbReference type="InterPro" id="IPR006521">
    <property type="entry name" value="Tail_protein_I"/>
</dbReference>
<evidence type="ECO:0000313" key="2">
    <source>
        <dbReference type="Proteomes" id="UP001449795"/>
    </source>
</evidence>
<evidence type="ECO:0000313" key="1">
    <source>
        <dbReference type="EMBL" id="XAE41697.1"/>
    </source>
</evidence>
<gene>
    <name evidence="1" type="ORF">AAC691_15580</name>
</gene>
<reference evidence="1 2" key="1">
    <citation type="submission" date="2024-04" db="EMBL/GenBank/DDBJ databases">
        <title>Complete genome sequence of Nguyenibacter vanlangesis HBCM-1154, a strain capable of nitrogen fixation, IAA production, and phosphorus solubilization isolated from sugarcane soil.</title>
        <authorList>
            <person name="MY HANH P."/>
        </authorList>
    </citation>
    <scope>NUCLEOTIDE SEQUENCE [LARGE SCALE GENOMIC DNA]</scope>
    <source>
        <strain evidence="1 2">HBCM 1154</strain>
    </source>
</reference>
<dbReference type="EMBL" id="CP152276">
    <property type="protein sequence ID" value="XAE41697.1"/>
    <property type="molecule type" value="Genomic_DNA"/>
</dbReference>
<sequence length="175" mass="19074">MSESLLPPNATPLESAMEMAAADQLATIPQLGRTVNNPATIPVQWLPWLAWAWRVENWDNNWSEAQKRQTVAASFAVHRQKGTAYAVKSAIGALNLNLQIVEWFADTPVGAPYTFRGILNIESTDVANTDWANVMNIINTTKNARSVLSSIDMAANLNCETVHAGATCFGMTISV</sequence>
<dbReference type="RefSeq" id="WP_342627574.1">
    <property type="nucleotide sequence ID" value="NZ_CP152276.1"/>
</dbReference>
<dbReference type="NCBIfam" id="TIGR01634">
    <property type="entry name" value="tail_P2_I"/>
    <property type="match status" value="1"/>
</dbReference>
<protein>
    <submittedName>
        <fullName evidence="1">Phage tail protein I</fullName>
    </submittedName>
</protein>
<proteinExistence type="predicted"/>
<name>A0ABZ3D293_9PROT</name>